<dbReference type="Proteomes" id="UP000199502">
    <property type="component" value="Unassembled WGS sequence"/>
</dbReference>
<evidence type="ECO:0008006" key="4">
    <source>
        <dbReference type="Google" id="ProtNLM"/>
    </source>
</evidence>
<protein>
    <recommendedName>
        <fullName evidence="4">DUF4177 domain-containing protein</fullName>
    </recommendedName>
</protein>
<accession>A0A1G5CD98</accession>
<dbReference type="RefSeq" id="WP_090739940.1">
    <property type="nucleotide sequence ID" value="NZ_FMVT01000001.1"/>
</dbReference>
<gene>
    <name evidence="2" type="ORF">SAMN05660710_00519</name>
</gene>
<evidence type="ECO:0000313" key="3">
    <source>
        <dbReference type="Proteomes" id="UP000199502"/>
    </source>
</evidence>
<reference evidence="2 3" key="1">
    <citation type="submission" date="2016-10" db="EMBL/GenBank/DDBJ databases">
        <authorList>
            <person name="de Groot N.N."/>
        </authorList>
    </citation>
    <scope>NUCLEOTIDE SEQUENCE [LARGE SCALE GENOMIC DNA]</scope>
    <source>
        <strain evidence="2 3">CGMCC 1.8925</strain>
    </source>
</reference>
<keyword evidence="3" id="KW-1185">Reference proteome</keyword>
<dbReference type="AlphaFoldDB" id="A0A1G5CD98"/>
<sequence length="143" mass="15532">MSYEYTVLPAPLRAEKAPGAKTPTDRYALAVAAELNRMAREGWEYVRADVLPSEERSGLTGRTTIYHNLLVFRRPLAVREAPEAARPMPEYPVTASPAQRPQATPPLPEAASPLPAASAPRVEPATDAEQDAVPPAPRTPPER</sequence>
<feature type="compositionally biased region" description="Low complexity" evidence="1">
    <location>
        <begin position="109"/>
        <end position="120"/>
    </location>
</feature>
<evidence type="ECO:0000313" key="2">
    <source>
        <dbReference type="EMBL" id="SCY00449.1"/>
    </source>
</evidence>
<proteinExistence type="predicted"/>
<feature type="region of interest" description="Disordered" evidence="1">
    <location>
        <begin position="82"/>
        <end position="143"/>
    </location>
</feature>
<dbReference type="OrthoDB" id="7658888at2"/>
<feature type="compositionally biased region" description="Pro residues" evidence="1">
    <location>
        <begin position="134"/>
        <end position="143"/>
    </location>
</feature>
<dbReference type="STRING" id="336292.SAMN05660710_00519"/>
<organism evidence="2 3">
    <name type="scientific">Paracoccus tibetensis</name>
    <dbReference type="NCBI Taxonomy" id="336292"/>
    <lineage>
        <taxon>Bacteria</taxon>
        <taxon>Pseudomonadati</taxon>
        <taxon>Pseudomonadota</taxon>
        <taxon>Alphaproteobacteria</taxon>
        <taxon>Rhodobacterales</taxon>
        <taxon>Paracoccaceae</taxon>
        <taxon>Paracoccus</taxon>
    </lineage>
</organism>
<evidence type="ECO:0000256" key="1">
    <source>
        <dbReference type="SAM" id="MobiDB-lite"/>
    </source>
</evidence>
<name>A0A1G5CD98_9RHOB</name>
<dbReference type="EMBL" id="FMVT01000001">
    <property type="protein sequence ID" value="SCY00449.1"/>
    <property type="molecule type" value="Genomic_DNA"/>
</dbReference>